<evidence type="ECO:0000313" key="1">
    <source>
        <dbReference type="EMBL" id="MED6188914.1"/>
    </source>
</evidence>
<name>A0ABU6WSN8_9FABA</name>
<dbReference type="Proteomes" id="UP001341840">
    <property type="component" value="Unassembled WGS sequence"/>
</dbReference>
<reference evidence="1 2" key="1">
    <citation type="journal article" date="2023" name="Plants (Basel)">
        <title>Bridging the Gap: Combining Genomics and Transcriptomics Approaches to Understand Stylosanthes scabra, an Orphan Legume from the Brazilian Caatinga.</title>
        <authorList>
            <person name="Ferreira-Neto J.R.C."/>
            <person name="da Silva M.D."/>
            <person name="Binneck E."/>
            <person name="de Melo N.F."/>
            <person name="da Silva R.H."/>
            <person name="de Melo A.L.T.M."/>
            <person name="Pandolfi V."/>
            <person name="Bustamante F.O."/>
            <person name="Brasileiro-Vidal A.C."/>
            <person name="Benko-Iseppon A.M."/>
        </authorList>
    </citation>
    <scope>NUCLEOTIDE SEQUENCE [LARGE SCALE GENOMIC DNA]</scope>
    <source>
        <tissue evidence="1">Leaves</tissue>
    </source>
</reference>
<protein>
    <submittedName>
        <fullName evidence="1">Uncharacterized protein</fullName>
    </submittedName>
</protein>
<feature type="non-terminal residue" evidence="1">
    <location>
        <position position="83"/>
    </location>
</feature>
<accession>A0ABU6WSN8</accession>
<evidence type="ECO:0000313" key="2">
    <source>
        <dbReference type="Proteomes" id="UP001341840"/>
    </source>
</evidence>
<proteinExistence type="predicted"/>
<organism evidence="1 2">
    <name type="scientific">Stylosanthes scabra</name>
    <dbReference type="NCBI Taxonomy" id="79078"/>
    <lineage>
        <taxon>Eukaryota</taxon>
        <taxon>Viridiplantae</taxon>
        <taxon>Streptophyta</taxon>
        <taxon>Embryophyta</taxon>
        <taxon>Tracheophyta</taxon>
        <taxon>Spermatophyta</taxon>
        <taxon>Magnoliopsida</taxon>
        <taxon>eudicotyledons</taxon>
        <taxon>Gunneridae</taxon>
        <taxon>Pentapetalae</taxon>
        <taxon>rosids</taxon>
        <taxon>fabids</taxon>
        <taxon>Fabales</taxon>
        <taxon>Fabaceae</taxon>
        <taxon>Papilionoideae</taxon>
        <taxon>50 kb inversion clade</taxon>
        <taxon>dalbergioids sensu lato</taxon>
        <taxon>Dalbergieae</taxon>
        <taxon>Pterocarpus clade</taxon>
        <taxon>Stylosanthes</taxon>
    </lineage>
</organism>
<sequence>MKRARVVVGEEVDNVEACKRDYALKKTVATRYNKKVMRITFLKNNLVLLRNDTRIPKHGKGKLTVDWKDPFRIAEVLGKSYYK</sequence>
<keyword evidence="2" id="KW-1185">Reference proteome</keyword>
<dbReference type="EMBL" id="JASCZI010183000">
    <property type="protein sequence ID" value="MED6188914.1"/>
    <property type="molecule type" value="Genomic_DNA"/>
</dbReference>
<comment type="caution">
    <text evidence="1">The sequence shown here is derived from an EMBL/GenBank/DDBJ whole genome shotgun (WGS) entry which is preliminary data.</text>
</comment>
<gene>
    <name evidence="1" type="ORF">PIB30_090563</name>
</gene>